<reference evidence="1 2" key="1">
    <citation type="submission" date="2023-09" db="EMBL/GenBank/DDBJ databases">
        <title>Thalassobella suaedae gen. nov., sp. nov., a marine bacterium of the family Flavobacteriaceae isolated from a halophyte Suaeda japonica.</title>
        <authorList>
            <person name="Lee S.Y."/>
            <person name="Hwang C.Y."/>
        </authorList>
    </citation>
    <scope>NUCLEOTIDE SEQUENCE [LARGE SCALE GENOMIC DNA]</scope>
    <source>
        <strain evidence="1 2">HL-DH14</strain>
    </source>
</reference>
<name>A0ABY9XYP8_9FLAO</name>
<evidence type="ECO:0000313" key="2">
    <source>
        <dbReference type="Proteomes" id="UP001302806"/>
    </source>
</evidence>
<organism evidence="1 2">
    <name type="scientific">Thalassobellus suaedae</name>
    <dbReference type="NCBI Taxonomy" id="3074124"/>
    <lineage>
        <taxon>Bacteria</taxon>
        <taxon>Pseudomonadati</taxon>
        <taxon>Bacteroidota</taxon>
        <taxon>Flavobacteriia</taxon>
        <taxon>Flavobacteriales</taxon>
        <taxon>Flavobacteriaceae</taxon>
        <taxon>Thalassobellus</taxon>
    </lineage>
</organism>
<accession>A0ABY9XYP8</accession>
<protein>
    <submittedName>
        <fullName evidence="1">Uncharacterized protein</fullName>
    </submittedName>
</protein>
<dbReference type="EMBL" id="CP134537">
    <property type="protein sequence ID" value="WNH10823.1"/>
    <property type="molecule type" value="Genomic_DNA"/>
</dbReference>
<gene>
    <name evidence="1" type="ORF">RHP51_09380</name>
</gene>
<dbReference type="RefSeq" id="WP_415867050.1">
    <property type="nucleotide sequence ID" value="NZ_CP134537.1"/>
</dbReference>
<evidence type="ECO:0000313" key="1">
    <source>
        <dbReference type="EMBL" id="WNH10823.1"/>
    </source>
</evidence>
<proteinExistence type="predicted"/>
<dbReference type="Proteomes" id="UP001302806">
    <property type="component" value="Chromosome"/>
</dbReference>
<sequence length="59" mass="6655">MSITRACIVCEKTSFETAVTKFYHKESEFYICSQHIPILIHKPEELIGLLDGADKLQGA</sequence>